<evidence type="ECO:0000313" key="1">
    <source>
        <dbReference type="EMBL" id="WMV37891.1"/>
    </source>
</evidence>
<dbReference type="EMBL" id="CP133618">
    <property type="protein sequence ID" value="WMV37891.1"/>
    <property type="molecule type" value="Genomic_DNA"/>
</dbReference>
<organism evidence="1 2">
    <name type="scientific">Solanum verrucosum</name>
    <dbReference type="NCBI Taxonomy" id="315347"/>
    <lineage>
        <taxon>Eukaryota</taxon>
        <taxon>Viridiplantae</taxon>
        <taxon>Streptophyta</taxon>
        <taxon>Embryophyta</taxon>
        <taxon>Tracheophyta</taxon>
        <taxon>Spermatophyta</taxon>
        <taxon>Magnoliopsida</taxon>
        <taxon>eudicotyledons</taxon>
        <taxon>Gunneridae</taxon>
        <taxon>Pentapetalae</taxon>
        <taxon>asterids</taxon>
        <taxon>lamiids</taxon>
        <taxon>Solanales</taxon>
        <taxon>Solanaceae</taxon>
        <taxon>Solanoideae</taxon>
        <taxon>Solaneae</taxon>
        <taxon>Solanum</taxon>
    </lineage>
</organism>
<accession>A0AAF0ZDH0</accession>
<proteinExistence type="predicted"/>
<protein>
    <submittedName>
        <fullName evidence="1">Uncharacterized protein</fullName>
    </submittedName>
</protein>
<gene>
    <name evidence="1" type="ORF">MTR67_031276</name>
</gene>
<name>A0AAF0ZDH0_SOLVR</name>
<reference evidence="1" key="1">
    <citation type="submission" date="2023-08" db="EMBL/GenBank/DDBJ databases">
        <title>A de novo genome assembly of Solanum verrucosum Schlechtendal, a Mexican diploid species geographically isolated from the other diploid A-genome species in potato relatives.</title>
        <authorList>
            <person name="Hosaka K."/>
        </authorList>
    </citation>
    <scope>NUCLEOTIDE SEQUENCE</scope>
    <source>
        <tissue evidence="1">Young leaves</tissue>
    </source>
</reference>
<keyword evidence="2" id="KW-1185">Reference proteome</keyword>
<dbReference type="Proteomes" id="UP001234989">
    <property type="component" value="Chromosome 7"/>
</dbReference>
<evidence type="ECO:0000313" key="2">
    <source>
        <dbReference type="Proteomes" id="UP001234989"/>
    </source>
</evidence>
<sequence length="122" mass="13498">MLDSEGSCRIMGMNYSTQGLNDTSHLNTARLTGFMRNYEHELLNSRTFMDRIRNEEQMREGPDVPNAAVAHCASPLRLVWGALQAHGASPSGATGLHCPSHVPDESDQIFYNFFGPTSSKLK</sequence>
<dbReference type="AlphaFoldDB" id="A0AAF0ZDH0"/>